<organism evidence="1 2">
    <name type="scientific">Avena sativa</name>
    <name type="common">Oat</name>
    <dbReference type="NCBI Taxonomy" id="4498"/>
    <lineage>
        <taxon>Eukaryota</taxon>
        <taxon>Viridiplantae</taxon>
        <taxon>Streptophyta</taxon>
        <taxon>Embryophyta</taxon>
        <taxon>Tracheophyta</taxon>
        <taxon>Spermatophyta</taxon>
        <taxon>Magnoliopsida</taxon>
        <taxon>Liliopsida</taxon>
        <taxon>Poales</taxon>
        <taxon>Poaceae</taxon>
        <taxon>BOP clade</taxon>
        <taxon>Pooideae</taxon>
        <taxon>Poodae</taxon>
        <taxon>Poeae</taxon>
        <taxon>Poeae Chloroplast Group 1 (Aveneae type)</taxon>
        <taxon>Aveninae</taxon>
        <taxon>Avena</taxon>
    </lineage>
</organism>
<evidence type="ECO:0000313" key="1">
    <source>
        <dbReference type="EnsemblPlants" id="AVESA.00010b.r2.4CG1278500.1.CDS"/>
    </source>
</evidence>
<proteinExistence type="predicted"/>
<accession>A0ACD5WWZ9</accession>
<dbReference type="Proteomes" id="UP001732700">
    <property type="component" value="Chromosome 4C"/>
</dbReference>
<name>A0ACD5WWZ9_AVESA</name>
<sequence length="379" mass="42614">MTGRICPKIKKLDKFFEWSGECIVTPAGNFLYSVSSHEFEKDYTIDFNARICDCKRWQLTGIPCHHVIACCRKDRINPENLVHSCYTVDAFNKAYAYKLASLRGRVFWENMNAVPIHPPLFTKVMGRPKKNRKKAPEEKIKKGVKVFTKAGVTIHCSICGKADHNKKGHQKYLDSLAEQNQNNIIGEDEDIDIPSLLEHVIPHNPNPSMDPTQQEDSMIYMMQQEDMEHVPISRFLGPLPENVFVADARESIPPSRQRVTTASTRGNLRGGRGRGRSSTTGHGRNNREGGKGKKRQGNSTPLESEQGTNNVPTAQYQGRGRKARRGSYKTGPGSAHHLLFDDEEERSCSQLPDLNLDISHNDNAQEVPLTQNAPQPEDS</sequence>
<evidence type="ECO:0000313" key="2">
    <source>
        <dbReference type="Proteomes" id="UP001732700"/>
    </source>
</evidence>
<reference evidence="1" key="2">
    <citation type="submission" date="2025-09" db="UniProtKB">
        <authorList>
            <consortium name="EnsemblPlants"/>
        </authorList>
    </citation>
    <scope>IDENTIFICATION</scope>
</reference>
<keyword evidence="2" id="KW-1185">Reference proteome</keyword>
<dbReference type="EnsemblPlants" id="AVESA.00010b.r2.4CG1278500.1">
    <property type="protein sequence ID" value="AVESA.00010b.r2.4CG1278500.1.CDS"/>
    <property type="gene ID" value="AVESA.00010b.r2.4CG1278500"/>
</dbReference>
<protein>
    <submittedName>
        <fullName evidence="1">Uncharacterized protein</fullName>
    </submittedName>
</protein>
<reference evidence="1" key="1">
    <citation type="submission" date="2021-05" db="EMBL/GenBank/DDBJ databases">
        <authorList>
            <person name="Scholz U."/>
            <person name="Mascher M."/>
            <person name="Fiebig A."/>
        </authorList>
    </citation>
    <scope>NUCLEOTIDE SEQUENCE [LARGE SCALE GENOMIC DNA]</scope>
</reference>